<dbReference type="AlphaFoldDB" id="A0A370GL01"/>
<dbReference type="Gene3D" id="3.40.50.150">
    <property type="entry name" value="Vaccinia Virus protein VP39"/>
    <property type="match status" value="1"/>
</dbReference>
<dbReference type="EMBL" id="QQAY01000003">
    <property type="protein sequence ID" value="RDI44347.1"/>
    <property type="molecule type" value="Genomic_DNA"/>
</dbReference>
<comment type="caution">
    <text evidence="1">The sequence shown here is derived from an EMBL/GenBank/DDBJ whole genome shotgun (WGS) entry which is preliminary data.</text>
</comment>
<accession>A0A370GL01</accession>
<sequence length="190" mass="21389">MKLERVLPFARALLQQAVAEGDIAVDATIGNGHDTLFLSQLVGENGRVYGFDVQESAILATREKLEEHQLVHRVTLFQKGHEHVMNSLPPVHHGRIAGAVFNLGYLPGGDKTIVTRPRTTISAIDQLISMLKPEGIIVLVIYHGHREGAVERDYLLRYVKELDQNDVHVLEYKFLNQQNNPPFIIAIEKR</sequence>
<reference evidence="1 2" key="1">
    <citation type="submission" date="2018-07" db="EMBL/GenBank/DDBJ databases">
        <title>Genomic Encyclopedia of Type Strains, Phase IV (KMG-IV): sequencing the most valuable type-strain genomes for metagenomic binning, comparative biology and taxonomic classification.</title>
        <authorList>
            <person name="Goeker M."/>
        </authorList>
    </citation>
    <scope>NUCLEOTIDE SEQUENCE [LARGE SCALE GENOMIC DNA]</scope>
    <source>
        <strain evidence="1 2">DSM 25281</strain>
    </source>
</reference>
<organism evidence="1 2">
    <name type="scientific">Falsibacillus pallidus</name>
    <dbReference type="NCBI Taxonomy" id="493781"/>
    <lineage>
        <taxon>Bacteria</taxon>
        <taxon>Bacillati</taxon>
        <taxon>Bacillota</taxon>
        <taxon>Bacilli</taxon>
        <taxon>Bacillales</taxon>
        <taxon>Bacillaceae</taxon>
        <taxon>Falsibacillus</taxon>
    </lineage>
</organism>
<dbReference type="RefSeq" id="WP_114745213.1">
    <property type="nucleotide sequence ID" value="NZ_QQAY01000003.1"/>
</dbReference>
<dbReference type="Pfam" id="PF06962">
    <property type="entry name" value="rRNA_methylase"/>
    <property type="match status" value="1"/>
</dbReference>
<keyword evidence="1" id="KW-0808">Transferase</keyword>
<gene>
    <name evidence="1" type="ORF">DFR59_103420</name>
</gene>
<dbReference type="InterPro" id="IPR010719">
    <property type="entry name" value="MnmM_MeTrfase"/>
</dbReference>
<evidence type="ECO:0000313" key="2">
    <source>
        <dbReference type="Proteomes" id="UP000255326"/>
    </source>
</evidence>
<dbReference type="OrthoDB" id="9792989at2"/>
<dbReference type="PANTHER" id="PTHR35276:SF1">
    <property type="entry name" value="TRNA (MNM(5)S(2)U34)-METHYLTRANSFERASE, CHLOROPLASTIC"/>
    <property type="match status" value="1"/>
</dbReference>
<evidence type="ECO:0000313" key="1">
    <source>
        <dbReference type="EMBL" id="RDI44347.1"/>
    </source>
</evidence>
<keyword evidence="1" id="KW-0489">Methyltransferase</keyword>
<dbReference type="Proteomes" id="UP000255326">
    <property type="component" value="Unassembled WGS sequence"/>
</dbReference>
<keyword evidence="2" id="KW-1185">Reference proteome</keyword>
<dbReference type="InterPro" id="IPR029063">
    <property type="entry name" value="SAM-dependent_MTases_sf"/>
</dbReference>
<dbReference type="PANTHER" id="PTHR35276">
    <property type="entry name" value="S-ADENOSYL-L-METHIONINE-DEPENDENT METHYLTRANSFERASES SUPERFAMILY PROTEIN"/>
    <property type="match status" value="1"/>
</dbReference>
<dbReference type="SUPFAM" id="SSF53335">
    <property type="entry name" value="S-adenosyl-L-methionine-dependent methyltransferases"/>
    <property type="match status" value="1"/>
</dbReference>
<dbReference type="GO" id="GO:0008168">
    <property type="term" value="F:methyltransferase activity"/>
    <property type="evidence" value="ECO:0007669"/>
    <property type="project" value="UniProtKB-KW"/>
</dbReference>
<name>A0A370GL01_9BACI</name>
<proteinExistence type="predicted"/>
<protein>
    <submittedName>
        <fullName evidence="1">Putative rRNA methylase</fullName>
    </submittedName>
</protein>
<dbReference type="GO" id="GO:0032259">
    <property type="term" value="P:methylation"/>
    <property type="evidence" value="ECO:0007669"/>
    <property type="project" value="UniProtKB-KW"/>
</dbReference>